<gene>
    <name evidence="1" type="ORF">scyTo_0015140</name>
</gene>
<dbReference type="PANTHER" id="PTHR33504">
    <property type="entry name" value="NADH DEHYDROGENASE (UBIQUINONE) 1 BETA SUBCOMPLEX, 4"/>
    <property type="match status" value="1"/>
</dbReference>
<reference evidence="1 2" key="1">
    <citation type="journal article" date="2018" name="Nat. Ecol. Evol.">
        <title>Shark genomes provide insights into elasmobranch evolution and the origin of vertebrates.</title>
        <authorList>
            <person name="Hara Y"/>
            <person name="Yamaguchi K"/>
            <person name="Onimaru K"/>
            <person name="Kadota M"/>
            <person name="Koyanagi M"/>
            <person name="Keeley SD"/>
            <person name="Tatsumi K"/>
            <person name="Tanaka K"/>
            <person name="Motone F"/>
            <person name="Kageyama Y"/>
            <person name="Nozu R"/>
            <person name="Adachi N"/>
            <person name="Nishimura O"/>
            <person name="Nakagawa R"/>
            <person name="Tanegashima C"/>
            <person name="Kiyatake I"/>
            <person name="Matsumoto R"/>
            <person name="Murakumo K"/>
            <person name="Nishida K"/>
            <person name="Terakita A"/>
            <person name="Kuratani S"/>
            <person name="Sato K"/>
            <person name="Hyodo S Kuraku.S."/>
        </authorList>
    </citation>
    <scope>NUCLEOTIDE SEQUENCE [LARGE SCALE GENOMIC DNA]</scope>
</reference>
<proteinExistence type="predicted"/>
<dbReference type="Proteomes" id="UP000288216">
    <property type="component" value="Unassembled WGS sequence"/>
</dbReference>
<evidence type="ECO:0000313" key="2">
    <source>
        <dbReference type="Proteomes" id="UP000288216"/>
    </source>
</evidence>
<dbReference type="PANTHER" id="PTHR33504:SF2">
    <property type="entry name" value="PROTEIN MFI"/>
    <property type="match status" value="1"/>
</dbReference>
<feature type="non-terminal residue" evidence="1">
    <location>
        <position position="1"/>
    </location>
</feature>
<dbReference type="AlphaFoldDB" id="A0A401P3I2"/>
<name>A0A401P3I2_SCYTO</name>
<sequence>AKLLDSAAGIHVRFRLGGETFPPKLYYKIFTHRTIVDICANSPKDYTHPAVKQKLPRQIHNHNPVKDQEDDRNGWYKRMENNDWRSLSDKYLGTTIDYMEFEPSRKTTKFHHCKFQRRQEVTRKQKQRKIEWMKKMYHEGMLQAQTLDPNTALLVQRATEGVINSVEQNGPNAVFDWEVDELLEWTNALNFEKYLNDWMEIACSSSSANFQGTRCYAAENDLDNRVRQCVMNTYVAMQGAAQCAKNKYIDQSPKTIISTSLP</sequence>
<evidence type="ECO:0000313" key="1">
    <source>
        <dbReference type="EMBL" id="GCB67671.1"/>
    </source>
</evidence>
<dbReference type="OrthoDB" id="10253073at2759"/>
<keyword evidence="2" id="KW-1185">Reference proteome</keyword>
<comment type="caution">
    <text evidence="1">The sequence shown here is derived from an EMBL/GenBank/DDBJ whole genome shotgun (WGS) entry which is preliminary data.</text>
</comment>
<dbReference type="EMBL" id="BFAA01008442">
    <property type="protein sequence ID" value="GCB67671.1"/>
    <property type="molecule type" value="Genomic_DNA"/>
</dbReference>
<protein>
    <submittedName>
        <fullName evidence="1">Uncharacterized protein</fullName>
    </submittedName>
</protein>
<organism evidence="1 2">
    <name type="scientific">Scyliorhinus torazame</name>
    <name type="common">Cloudy catshark</name>
    <name type="synonym">Catulus torazame</name>
    <dbReference type="NCBI Taxonomy" id="75743"/>
    <lineage>
        <taxon>Eukaryota</taxon>
        <taxon>Metazoa</taxon>
        <taxon>Chordata</taxon>
        <taxon>Craniata</taxon>
        <taxon>Vertebrata</taxon>
        <taxon>Chondrichthyes</taxon>
        <taxon>Elasmobranchii</taxon>
        <taxon>Galeomorphii</taxon>
        <taxon>Galeoidea</taxon>
        <taxon>Carcharhiniformes</taxon>
        <taxon>Scyliorhinidae</taxon>
        <taxon>Scyliorhinus</taxon>
    </lineage>
</organism>
<accession>A0A401P3I2</accession>
<dbReference type="OMA" id="YINPKEX"/>